<protein>
    <submittedName>
        <fullName evidence="1">Winged helix-turn-helix protein DUF2582</fullName>
    </submittedName>
</protein>
<comment type="caution">
    <text evidence="1">The sequence shown here is derived from an EMBL/GenBank/DDBJ whole genome shotgun (WGS) entry which is preliminary data.</text>
</comment>
<dbReference type="Pfam" id="PF10771">
    <property type="entry name" value="DUF2582"/>
    <property type="match status" value="1"/>
</dbReference>
<evidence type="ECO:0000313" key="2">
    <source>
        <dbReference type="Proteomes" id="UP000294678"/>
    </source>
</evidence>
<accession>A0AA46E0P1</accession>
<gene>
    <name evidence="1" type="ORF">EV215_0401</name>
</gene>
<evidence type="ECO:0000313" key="1">
    <source>
        <dbReference type="EMBL" id="TDT72591.1"/>
    </source>
</evidence>
<dbReference type="AlphaFoldDB" id="A0AA46E0P1"/>
<dbReference type="InterPro" id="IPR036388">
    <property type="entry name" value="WH-like_DNA-bd_sf"/>
</dbReference>
<dbReference type="Gene3D" id="1.10.10.10">
    <property type="entry name" value="Winged helix-like DNA-binding domain superfamily/Winged helix DNA-binding domain"/>
    <property type="match status" value="1"/>
</dbReference>
<name>A0AA46E0P1_9FUSO</name>
<dbReference type="Proteomes" id="UP000294678">
    <property type="component" value="Unassembled WGS sequence"/>
</dbReference>
<dbReference type="RefSeq" id="WP_134112301.1">
    <property type="nucleotide sequence ID" value="NZ_SOBG01000001.1"/>
</dbReference>
<organism evidence="1 2">
    <name type="scientific">Hypnocyclicus thermotrophus</name>
    <dbReference type="NCBI Taxonomy" id="1627895"/>
    <lineage>
        <taxon>Bacteria</taxon>
        <taxon>Fusobacteriati</taxon>
        <taxon>Fusobacteriota</taxon>
        <taxon>Fusobacteriia</taxon>
        <taxon>Fusobacteriales</taxon>
        <taxon>Fusobacteriaceae</taxon>
        <taxon>Hypnocyclicus</taxon>
    </lineage>
</organism>
<proteinExistence type="predicted"/>
<keyword evidence="2" id="KW-1185">Reference proteome</keyword>
<dbReference type="EMBL" id="SOBG01000001">
    <property type="protein sequence ID" value="TDT72591.1"/>
    <property type="molecule type" value="Genomic_DNA"/>
</dbReference>
<reference evidence="1 2" key="1">
    <citation type="submission" date="2019-03" db="EMBL/GenBank/DDBJ databases">
        <title>Genomic Encyclopedia of Type Strains, Phase IV (KMG-IV): sequencing the most valuable type-strain genomes for metagenomic binning, comparative biology and taxonomic classification.</title>
        <authorList>
            <person name="Goeker M."/>
        </authorList>
    </citation>
    <scope>NUCLEOTIDE SEQUENCE [LARGE SCALE GENOMIC DNA]</scope>
    <source>
        <strain evidence="1 2">DSM 100055</strain>
    </source>
</reference>
<sequence>MKFSNEKIGKNAGKVWNHLNTNPNISFSKLQNDLKLTKDELLLTIGWLFREEKLIVEKSSRGFNFLLK</sequence>
<dbReference type="InterPro" id="IPR019707">
    <property type="entry name" value="DUF2582"/>
</dbReference>